<dbReference type="Proteomes" id="UP000006056">
    <property type="component" value="Chromosome"/>
</dbReference>
<evidence type="ECO:0000259" key="1">
    <source>
        <dbReference type="PROSITE" id="PS50043"/>
    </source>
</evidence>
<dbReference type="Gene3D" id="3.40.50.2300">
    <property type="match status" value="1"/>
</dbReference>
<dbReference type="AlphaFoldDB" id="I3ZK36"/>
<dbReference type="GO" id="GO:0006355">
    <property type="term" value="P:regulation of DNA-templated transcription"/>
    <property type="evidence" value="ECO:0007669"/>
    <property type="project" value="InterPro"/>
</dbReference>
<dbReference type="EMBL" id="CP003379">
    <property type="protein sequence ID" value="AFL89604.1"/>
    <property type="molecule type" value="Genomic_DNA"/>
</dbReference>
<accession>I3ZK36</accession>
<dbReference type="SMART" id="SM00421">
    <property type="entry name" value="HTH_LUXR"/>
    <property type="match status" value="1"/>
</dbReference>
<gene>
    <name evidence="2" type="ordered locus">Terro_3389</name>
</gene>
<name>I3ZK36_TERRK</name>
<dbReference type="InterPro" id="IPR011006">
    <property type="entry name" value="CheY-like_superfamily"/>
</dbReference>
<dbReference type="PANTHER" id="PTHR45566">
    <property type="entry name" value="HTH-TYPE TRANSCRIPTIONAL REGULATOR YHJB-RELATED"/>
    <property type="match status" value="1"/>
</dbReference>
<feature type="domain" description="HTH luxR-type" evidence="1">
    <location>
        <begin position="132"/>
        <end position="197"/>
    </location>
</feature>
<organism evidence="2 3">
    <name type="scientific">Terriglobus roseus (strain DSM 18391 / NRRL B-41598 / KBS 63)</name>
    <dbReference type="NCBI Taxonomy" id="926566"/>
    <lineage>
        <taxon>Bacteria</taxon>
        <taxon>Pseudomonadati</taxon>
        <taxon>Acidobacteriota</taxon>
        <taxon>Terriglobia</taxon>
        <taxon>Terriglobales</taxon>
        <taxon>Acidobacteriaceae</taxon>
        <taxon>Terriglobus</taxon>
    </lineage>
</organism>
<dbReference type="STRING" id="926566.Terro_3389"/>
<dbReference type="SUPFAM" id="SSF52172">
    <property type="entry name" value="CheY-like"/>
    <property type="match status" value="1"/>
</dbReference>
<dbReference type="KEGG" id="trs:Terro_3389"/>
<dbReference type="InterPro" id="IPR051015">
    <property type="entry name" value="EvgA-like"/>
</dbReference>
<dbReference type="PANTHER" id="PTHR45566:SF2">
    <property type="entry name" value="NARL SUBFAMILY"/>
    <property type="match status" value="1"/>
</dbReference>
<dbReference type="PRINTS" id="PR00038">
    <property type="entry name" value="HTHLUXR"/>
</dbReference>
<dbReference type="HOGENOM" id="CLU_000445_90_10_0"/>
<protein>
    <submittedName>
        <fullName evidence="2">Response regulator containing a CheY-like receiver domain and an HTH DNA-binding domain</fullName>
    </submittedName>
</protein>
<evidence type="ECO:0000313" key="3">
    <source>
        <dbReference type="Proteomes" id="UP000006056"/>
    </source>
</evidence>
<dbReference type="PROSITE" id="PS50043">
    <property type="entry name" value="HTH_LUXR_2"/>
    <property type="match status" value="1"/>
</dbReference>
<dbReference type="RefSeq" id="WP_014786865.1">
    <property type="nucleotide sequence ID" value="NC_018014.1"/>
</dbReference>
<dbReference type="SUPFAM" id="SSF46894">
    <property type="entry name" value="C-terminal effector domain of the bipartite response regulators"/>
    <property type="match status" value="1"/>
</dbReference>
<keyword evidence="3" id="KW-1185">Reference proteome</keyword>
<dbReference type="Gene3D" id="1.10.10.10">
    <property type="entry name" value="Winged helix-like DNA-binding domain superfamily/Winged helix DNA-binding domain"/>
    <property type="match status" value="1"/>
</dbReference>
<keyword evidence="2" id="KW-0238">DNA-binding</keyword>
<sequence length="215" mass="22910">MIRILLADDQAIFRAGTARVLDADVNVSVMGQCDAPAALLDQVAGSRDCVVIVAQSLGVDTDKLLAAAAAVNTRVVLLTETGAEPHAALVRRLDGLLNRQASAADLLACVRRVGNGERAVAATVTTAVDTVAQRMLTVLTPRELQIVGFVVQGWKNRQIAEELGTKEQVVKNYLRSIYDKTGSSDRLELALFTLHHRPLAEAAARACETLQASTA</sequence>
<dbReference type="CDD" id="cd06170">
    <property type="entry name" value="LuxR_C_like"/>
    <property type="match status" value="1"/>
</dbReference>
<dbReference type="eggNOG" id="COG2197">
    <property type="taxonomic scope" value="Bacteria"/>
</dbReference>
<dbReference type="GO" id="GO:0003677">
    <property type="term" value="F:DNA binding"/>
    <property type="evidence" value="ECO:0007669"/>
    <property type="project" value="UniProtKB-KW"/>
</dbReference>
<proteinExistence type="predicted"/>
<dbReference type="InterPro" id="IPR016032">
    <property type="entry name" value="Sig_transdc_resp-reg_C-effctor"/>
</dbReference>
<dbReference type="InterPro" id="IPR000792">
    <property type="entry name" value="Tscrpt_reg_LuxR_C"/>
</dbReference>
<dbReference type="InterPro" id="IPR036388">
    <property type="entry name" value="WH-like_DNA-bd_sf"/>
</dbReference>
<dbReference type="OrthoDB" id="118459at2"/>
<reference evidence="2 3" key="1">
    <citation type="submission" date="2012-06" db="EMBL/GenBank/DDBJ databases">
        <title>Complete genome of Terriglobus roseus DSM 18391.</title>
        <authorList>
            <consortium name="US DOE Joint Genome Institute (JGI-PGF)"/>
            <person name="Lucas S."/>
            <person name="Copeland A."/>
            <person name="Lapidus A."/>
            <person name="Glavina del Rio T."/>
            <person name="Dalin E."/>
            <person name="Tice H."/>
            <person name="Bruce D."/>
            <person name="Goodwin L."/>
            <person name="Pitluck S."/>
            <person name="Peters L."/>
            <person name="Mikhailova N."/>
            <person name="Munk A.C.C."/>
            <person name="Kyrpides N."/>
            <person name="Mavromatis K."/>
            <person name="Ivanova N."/>
            <person name="Brettin T."/>
            <person name="Detter J.C."/>
            <person name="Han C."/>
            <person name="Larimer F."/>
            <person name="Land M."/>
            <person name="Hauser L."/>
            <person name="Markowitz V."/>
            <person name="Cheng J.-F."/>
            <person name="Hugenholtz P."/>
            <person name="Woyke T."/>
            <person name="Wu D."/>
            <person name="Brambilla E."/>
            <person name="Klenk H.-P."/>
            <person name="Eisen J.A."/>
        </authorList>
    </citation>
    <scope>NUCLEOTIDE SEQUENCE [LARGE SCALE GENOMIC DNA]</scope>
    <source>
        <strain evidence="3">DSM 18391 / NRRL B-41598 / KBS 63</strain>
    </source>
</reference>
<dbReference type="Pfam" id="PF00196">
    <property type="entry name" value="GerE"/>
    <property type="match status" value="1"/>
</dbReference>
<evidence type="ECO:0000313" key="2">
    <source>
        <dbReference type="EMBL" id="AFL89604.1"/>
    </source>
</evidence>